<dbReference type="PANTHER" id="PTHR48476:SF1">
    <property type="entry name" value="SHORT-CHAIN DEHYDROGENASE TIC 32, CHLOROPLASTIC-LIKE"/>
    <property type="match status" value="1"/>
</dbReference>
<dbReference type="Gene3D" id="3.40.50.720">
    <property type="entry name" value="NAD(P)-binding Rossmann-like Domain"/>
    <property type="match status" value="1"/>
</dbReference>
<dbReference type="EMBL" id="CP136897">
    <property type="protein sequence ID" value="WOL16242.1"/>
    <property type="molecule type" value="Genomic_DNA"/>
</dbReference>
<dbReference type="AlphaFoldDB" id="A0AAQ3KWA4"/>
<dbReference type="InterPro" id="IPR055280">
    <property type="entry name" value="TIC32"/>
</dbReference>
<evidence type="ECO:0000256" key="1">
    <source>
        <dbReference type="SAM" id="MobiDB-lite"/>
    </source>
</evidence>
<name>A0AAQ3KWA4_9LILI</name>
<gene>
    <name evidence="2" type="ORF">Cni_G25029</name>
</gene>
<keyword evidence="3" id="KW-1185">Reference proteome</keyword>
<dbReference type="SUPFAM" id="SSF51735">
    <property type="entry name" value="NAD(P)-binding Rossmann-fold domains"/>
    <property type="match status" value="1"/>
</dbReference>
<accession>A0AAQ3KWA4</accession>
<dbReference type="InterPro" id="IPR036291">
    <property type="entry name" value="NAD(P)-bd_dom_sf"/>
</dbReference>
<dbReference type="PANTHER" id="PTHR48476">
    <property type="entry name" value="SHORT-CHAIN DEHYDROGENASE TIC 32, CHLOROPLASTIC-LIKE"/>
    <property type="match status" value="1"/>
</dbReference>
<dbReference type="Proteomes" id="UP001327560">
    <property type="component" value="Chromosome 8"/>
</dbReference>
<feature type="region of interest" description="Disordered" evidence="1">
    <location>
        <begin position="1"/>
        <end position="28"/>
    </location>
</feature>
<proteinExistence type="predicted"/>
<protein>
    <submittedName>
        <fullName evidence="2">Short-chain dehydrogenase TIC 32, chloroplastic isoform X1</fullName>
    </submittedName>
</protein>
<sequence length="138" mass="15731">MEESEVGSKRRGFNGVDEPPRPLSFLSSGTNQRGVTICGLRNADRRHGHFYLTSLLLEKMKITARKTGIEGRIVNLSYVAHIYTYKGRIRFNELNDKHGYSDKKAYGQSKLANILHAYELSRRLQAEMKIVIIASFMP</sequence>
<evidence type="ECO:0000313" key="2">
    <source>
        <dbReference type="EMBL" id="WOL16242.1"/>
    </source>
</evidence>
<evidence type="ECO:0000313" key="3">
    <source>
        <dbReference type="Proteomes" id="UP001327560"/>
    </source>
</evidence>
<organism evidence="2 3">
    <name type="scientific">Canna indica</name>
    <name type="common">Indian-shot</name>
    <dbReference type="NCBI Taxonomy" id="4628"/>
    <lineage>
        <taxon>Eukaryota</taxon>
        <taxon>Viridiplantae</taxon>
        <taxon>Streptophyta</taxon>
        <taxon>Embryophyta</taxon>
        <taxon>Tracheophyta</taxon>
        <taxon>Spermatophyta</taxon>
        <taxon>Magnoliopsida</taxon>
        <taxon>Liliopsida</taxon>
        <taxon>Zingiberales</taxon>
        <taxon>Cannaceae</taxon>
        <taxon>Canna</taxon>
    </lineage>
</organism>
<reference evidence="2 3" key="1">
    <citation type="submission" date="2023-10" db="EMBL/GenBank/DDBJ databases">
        <title>Chromosome-scale genome assembly provides insights into flower coloration mechanisms of Canna indica.</title>
        <authorList>
            <person name="Li C."/>
        </authorList>
    </citation>
    <scope>NUCLEOTIDE SEQUENCE [LARGE SCALE GENOMIC DNA]</scope>
    <source>
        <tissue evidence="2">Flower</tissue>
    </source>
</reference>